<evidence type="ECO:0000313" key="1">
    <source>
        <dbReference type="EMBL" id="JAH86256.1"/>
    </source>
</evidence>
<accession>A0A0E9W7I9</accession>
<reference evidence="1" key="1">
    <citation type="submission" date="2014-11" db="EMBL/GenBank/DDBJ databases">
        <authorList>
            <person name="Amaro Gonzalez C."/>
        </authorList>
    </citation>
    <scope>NUCLEOTIDE SEQUENCE</scope>
</reference>
<reference evidence="1" key="2">
    <citation type="journal article" date="2015" name="Fish Shellfish Immunol.">
        <title>Early steps in the European eel (Anguilla anguilla)-Vibrio vulnificus interaction in the gills: Role of the RtxA13 toxin.</title>
        <authorList>
            <person name="Callol A."/>
            <person name="Pajuelo D."/>
            <person name="Ebbesson L."/>
            <person name="Teles M."/>
            <person name="MacKenzie S."/>
            <person name="Amaro C."/>
        </authorList>
    </citation>
    <scope>NUCLEOTIDE SEQUENCE</scope>
</reference>
<organism evidence="1">
    <name type="scientific">Anguilla anguilla</name>
    <name type="common">European freshwater eel</name>
    <name type="synonym">Muraena anguilla</name>
    <dbReference type="NCBI Taxonomy" id="7936"/>
    <lineage>
        <taxon>Eukaryota</taxon>
        <taxon>Metazoa</taxon>
        <taxon>Chordata</taxon>
        <taxon>Craniata</taxon>
        <taxon>Vertebrata</taxon>
        <taxon>Euteleostomi</taxon>
        <taxon>Actinopterygii</taxon>
        <taxon>Neopterygii</taxon>
        <taxon>Teleostei</taxon>
        <taxon>Anguilliformes</taxon>
        <taxon>Anguillidae</taxon>
        <taxon>Anguilla</taxon>
    </lineage>
</organism>
<dbReference type="EMBL" id="GBXM01022321">
    <property type="protein sequence ID" value="JAH86256.1"/>
    <property type="molecule type" value="Transcribed_RNA"/>
</dbReference>
<name>A0A0E9W7I9_ANGAN</name>
<protein>
    <submittedName>
        <fullName evidence="1">Uncharacterized protein</fullName>
    </submittedName>
</protein>
<sequence>MHGCFYKVLWTAKSANSVTSATCALNSGRIVFPNVSKS</sequence>
<dbReference type="AlphaFoldDB" id="A0A0E9W7I9"/>
<proteinExistence type="predicted"/>